<dbReference type="SUPFAM" id="SSF53335">
    <property type="entry name" value="S-adenosyl-L-methionine-dependent methyltransferases"/>
    <property type="match status" value="1"/>
</dbReference>
<comment type="subcellular location">
    <subcellularLocation>
        <location evidence="6">Cytoplasm</location>
    </subcellularLocation>
</comment>
<sequence length="333" mass="36700">MKGAPSAPSQILCESNMPSADADQVTRFRHTSVLLEGAVDALVHDPEGVYLDGTFGRGGHSRLILSRLSDQGRLLAMDRDPQAIAAAAEIDDARFHITQREFAHLAEFAKEQGLYGKLSGVLLDVGVSSPQLDDPERGFSFMRNGPLDMRMDPTQGESAAEFLARASEADIANVFKTYGEERYAKRLANAVVKRRVEQPFTHTVDLAEVLKAAHPAWEKGRHPATKAFQGLRIYLNGELEQLDAALEAALEALAPGGHLVVISFHSLEDRRVKRFIRHHVRGDTHLPRGVPIRDDQLNRRLEALGKGSRPSDEEVDANPRARSAVMRAARKRG</sequence>
<dbReference type="InterPro" id="IPR002903">
    <property type="entry name" value="RsmH"/>
</dbReference>
<gene>
    <name evidence="6" type="primary">rsmH</name>
    <name evidence="8" type="ORF">CTT34_11410</name>
</gene>
<dbReference type="GO" id="GO:0070475">
    <property type="term" value="P:rRNA base methylation"/>
    <property type="evidence" value="ECO:0007669"/>
    <property type="project" value="UniProtKB-UniRule"/>
</dbReference>
<evidence type="ECO:0000256" key="2">
    <source>
        <dbReference type="ARBA" id="ARBA00022552"/>
    </source>
</evidence>
<dbReference type="AlphaFoldDB" id="A0A857GNR7"/>
<feature type="binding site" evidence="6">
    <location>
        <position position="78"/>
    </location>
    <ligand>
        <name>S-adenosyl-L-methionine</name>
        <dbReference type="ChEBI" id="CHEBI:59789"/>
    </ligand>
</feature>
<feature type="binding site" evidence="6">
    <location>
        <position position="124"/>
    </location>
    <ligand>
        <name>S-adenosyl-L-methionine</name>
        <dbReference type="ChEBI" id="CHEBI:59789"/>
    </ligand>
</feature>
<proteinExistence type="inferred from homology"/>
<accession>A0A857GNR7</accession>
<keyword evidence="2 6" id="KW-0698">rRNA processing</keyword>
<keyword evidence="6" id="KW-0963">Cytoplasm</keyword>
<dbReference type="KEGG" id="hmd:CTT34_11410"/>
<dbReference type="NCBIfam" id="TIGR00006">
    <property type="entry name" value="16S rRNA (cytosine(1402)-N(4))-methyltransferase RsmH"/>
    <property type="match status" value="1"/>
</dbReference>
<dbReference type="InterPro" id="IPR023397">
    <property type="entry name" value="SAM-dep_MeTrfase_MraW_recog"/>
</dbReference>
<dbReference type="Gene3D" id="3.40.50.150">
    <property type="entry name" value="Vaccinia Virus protein VP39"/>
    <property type="match status" value="1"/>
</dbReference>
<comment type="function">
    <text evidence="6">Specifically methylates the N4 position of cytidine in position 1402 (C1402) of 16S rRNA.</text>
</comment>
<name>A0A857GNR7_9GAMM</name>
<dbReference type="HAMAP" id="MF_01007">
    <property type="entry name" value="16SrRNA_methyltr_H"/>
    <property type="match status" value="1"/>
</dbReference>
<evidence type="ECO:0000256" key="1">
    <source>
        <dbReference type="ARBA" id="ARBA00010396"/>
    </source>
</evidence>
<dbReference type="Gene3D" id="1.10.150.170">
    <property type="entry name" value="Putative methyltransferase TM0872, insert domain"/>
    <property type="match status" value="1"/>
</dbReference>
<keyword evidence="5 6" id="KW-0949">S-adenosyl-L-methionine</keyword>
<dbReference type="Proteomes" id="UP000463949">
    <property type="component" value="Chromosome"/>
</dbReference>
<evidence type="ECO:0000256" key="5">
    <source>
        <dbReference type="ARBA" id="ARBA00022691"/>
    </source>
</evidence>
<dbReference type="GO" id="GO:0071424">
    <property type="term" value="F:rRNA (cytosine-N4-)-methyltransferase activity"/>
    <property type="evidence" value="ECO:0007669"/>
    <property type="project" value="UniProtKB-UniRule"/>
</dbReference>
<dbReference type="PIRSF" id="PIRSF004486">
    <property type="entry name" value="MraW"/>
    <property type="match status" value="1"/>
</dbReference>
<comment type="catalytic activity">
    <reaction evidence="6">
        <text>cytidine(1402) in 16S rRNA + S-adenosyl-L-methionine = N(4)-methylcytidine(1402) in 16S rRNA + S-adenosyl-L-homocysteine + H(+)</text>
        <dbReference type="Rhea" id="RHEA:42928"/>
        <dbReference type="Rhea" id="RHEA-COMP:10286"/>
        <dbReference type="Rhea" id="RHEA-COMP:10287"/>
        <dbReference type="ChEBI" id="CHEBI:15378"/>
        <dbReference type="ChEBI" id="CHEBI:57856"/>
        <dbReference type="ChEBI" id="CHEBI:59789"/>
        <dbReference type="ChEBI" id="CHEBI:74506"/>
        <dbReference type="ChEBI" id="CHEBI:82748"/>
        <dbReference type="EC" id="2.1.1.199"/>
    </reaction>
</comment>
<dbReference type="Pfam" id="PF01795">
    <property type="entry name" value="Methyltransf_5"/>
    <property type="match status" value="1"/>
</dbReference>
<reference evidence="8 9" key="1">
    <citation type="submission" date="2017-10" db="EMBL/GenBank/DDBJ databases">
        <title>Coral associated bacteria.</title>
        <authorList>
            <person name="Wang X."/>
        </authorList>
    </citation>
    <scope>NUCLEOTIDE SEQUENCE [LARGE SCALE GENOMIC DNA]</scope>
    <source>
        <strain evidence="8 9">SCSIO 43005</strain>
    </source>
</reference>
<dbReference type="PANTHER" id="PTHR11265">
    <property type="entry name" value="S-ADENOSYL-METHYLTRANSFERASE MRAW"/>
    <property type="match status" value="1"/>
</dbReference>
<evidence type="ECO:0000256" key="6">
    <source>
        <dbReference type="HAMAP-Rule" id="MF_01007"/>
    </source>
</evidence>
<evidence type="ECO:0000313" key="9">
    <source>
        <dbReference type="Proteomes" id="UP000463949"/>
    </source>
</evidence>
<feature type="region of interest" description="Disordered" evidence="7">
    <location>
        <begin position="303"/>
        <end position="333"/>
    </location>
</feature>
<dbReference type="InterPro" id="IPR029063">
    <property type="entry name" value="SAM-dependent_MTases_sf"/>
</dbReference>
<feature type="binding site" evidence="6">
    <location>
        <position position="102"/>
    </location>
    <ligand>
        <name>S-adenosyl-L-methionine</name>
        <dbReference type="ChEBI" id="CHEBI:59789"/>
    </ligand>
</feature>
<feature type="binding site" evidence="6">
    <location>
        <position position="131"/>
    </location>
    <ligand>
        <name>S-adenosyl-L-methionine</name>
        <dbReference type="ChEBI" id="CHEBI:59789"/>
    </ligand>
</feature>
<dbReference type="PANTHER" id="PTHR11265:SF0">
    <property type="entry name" value="12S RRNA N4-METHYLCYTIDINE METHYLTRANSFERASE"/>
    <property type="match status" value="1"/>
</dbReference>
<dbReference type="GO" id="GO:0005737">
    <property type="term" value="C:cytoplasm"/>
    <property type="evidence" value="ECO:0007669"/>
    <property type="project" value="UniProtKB-SubCell"/>
</dbReference>
<evidence type="ECO:0000313" key="8">
    <source>
        <dbReference type="EMBL" id="QHD50257.1"/>
    </source>
</evidence>
<feature type="binding site" evidence="6">
    <location>
        <begin position="58"/>
        <end position="60"/>
    </location>
    <ligand>
        <name>S-adenosyl-L-methionine</name>
        <dbReference type="ChEBI" id="CHEBI:59789"/>
    </ligand>
</feature>
<keyword evidence="4 6" id="KW-0808">Transferase</keyword>
<protein>
    <recommendedName>
        <fullName evidence="6">Ribosomal RNA small subunit methyltransferase H</fullName>
        <ecNumber evidence="6">2.1.1.199</ecNumber>
    </recommendedName>
    <alternativeName>
        <fullName evidence="6">16S rRNA m(4)C1402 methyltransferase</fullName>
    </alternativeName>
    <alternativeName>
        <fullName evidence="6">rRNA (cytosine-N(4)-)-methyltransferase RsmH</fullName>
    </alternativeName>
</protein>
<dbReference type="EMBL" id="CP024621">
    <property type="protein sequence ID" value="QHD50257.1"/>
    <property type="molecule type" value="Genomic_DNA"/>
</dbReference>
<dbReference type="EC" id="2.1.1.199" evidence="6"/>
<evidence type="ECO:0000256" key="7">
    <source>
        <dbReference type="SAM" id="MobiDB-lite"/>
    </source>
</evidence>
<dbReference type="SUPFAM" id="SSF81799">
    <property type="entry name" value="Putative methyltransferase TM0872, insert domain"/>
    <property type="match status" value="1"/>
</dbReference>
<evidence type="ECO:0000256" key="4">
    <source>
        <dbReference type="ARBA" id="ARBA00022679"/>
    </source>
</evidence>
<evidence type="ECO:0000256" key="3">
    <source>
        <dbReference type="ARBA" id="ARBA00022603"/>
    </source>
</evidence>
<keyword evidence="3 6" id="KW-0489">Methyltransferase</keyword>
<comment type="similarity">
    <text evidence="1 6">Belongs to the methyltransferase superfamily. RsmH family.</text>
</comment>
<organism evidence="8 9">
    <name type="scientific">Vreelandella aquamarina</name>
    <dbReference type="NCBI Taxonomy" id="77097"/>
    <lineage>
        <taxon>Bacteria</taxon>
        <taxon>Pseudomonadati</taxon>
        <taxon>Pseudomonadota</taxon>
        <taxon>Gammaproteobacteria</taxon>
        <taxon>Oceanospirillales</taxon>
        <taxon>Halomonadaceae</taxon>
        <taxon>Vreelandella</taxon>
    </lineage>
</organism>